<feature type="compositionally biased region" description="Polar residues" evidence="8">
    <location>
        <begin position="865"/>
        <end position="874"/>
    </location>
</feature>
<feature type="transmembrane region" description="Helical" evidence="9">
    <location>
        <begin position="1722"/>
        <end position="1748"/>
    </location>
</feature>
<dbReference type="Proteomes" id="UP000604046">
    <property type="component" value="Unassembled WGS sequence"/>
</dbReference>
<dbReference type="EMBL" id="CAJNDS010002185">
    <property type="protein sequence ID" value="CAE7363056.1"/>
    <property type="molecule type" value="Genomic_DNA"/>
</dbReference>
<dbReference type="InterPro" id="IPR013094">
    <property type="entry name" value="AB_hydrolase_3"/>
</dbReference>
<dbReference type="Pfam" id="PF07859">
    <property type="entry name" value="Abhydrolase_3"/>
    <property type="match status" value="1"/>
</dbReference>
<keyword evidence="7" id="KW-0326">Glycosidase</keyword>
<evidence type="ECO:0000256" key="9">
    <source>
        <dbReference type="SAM" id="Phobius"/>
    </source>
</evidence>
<comment type="subcellular location">
    <subcellularLocation>
        <location evidence="1">Membrane</location>
        <topology evidence="1">Multi-pass membrane protein</topology>
    </subcellularLocation>
</comment>
<dbReference type="InterPro" id="IPR008928">
    <property type="entry name" value="6-hairpin_glycosidase_sf"/>
</dbReference>
<dbReference type="InterPro" id="IPR036908">
    <property type="entry name" value="RlpA-like_sf"/>
</dbReference>
<evidence type="ECO:0000256" key="5">
    <source>
        <dbReference type="ARBA" id="ARBA00022989"/>
    </source>
</evidence>
<feature type="compositionally biased region" description="Low complexity" evidence="8">
    <location>
        <begin position="838"/>
        <end position="856"/>
    </location>
</feature>
<feature type="region of interest" description="Disordered" evidence="8">
    <location>
        <begin position="838"/>
        <end position="899"/>
    </location>
</feature>
<dbReference type="PANTHER" id="PTHR24064">
    <property type="entry name" value="SOLUTE CARRIER FAMILY 22 MEMBER"/>
    <property type="match status" value="1"/>
</dbReference>
<feature type="transmembrane region" description="Helical" evidence="9">
    <location>
        <begin position="250"/>
        <end position="270"/>
    </location>
</feature>
<dbReference type="InterPro" id="IPR012341">
    <property type="entry name" value="6hp_glycosidase-like_sf"/>
</dbReference>
<feature type="transmembrane region" description="Helical" evidence="9">
    <location>
        <begin position="394"/>
        <end position="415"/>
    </location>
</feature>
<dbReference type="GO" id="GO:0016020">
    <property type="term" value="C:membrane"/>
    <property type="evidence" value="ECO:0007669"/>
    <property type="project" value="UniProtKB-SubCell"/>
</dbReference>
<reference evidence="12" key="1">
    <citation type="submission" date="2021-02" db="EMBL/GenBank/DDBJ databases">
        <authorList>
            <person name="Dougan E. K."/>
            <person name="Rhodes N."/>
            <person name="Thang M."/>
            <person name="Chan C."/>
        </authorList>
    </citation>
    <scope>NUCLEOTIDE SEQUENCE</scope>
</reference>
<evidence type="ECO:0000259" key="11">
    <source>
        <dbReference type="Pfam" id="PF07859"/>
    </source>
</evidence>
<keyword evidence="13" id="KW-1185">Reference proteome</keyword>
<organism evidence="12 13">
    <name type="scientific">Symbiodinium natans</name>
    <dbReference type="NCBI Taxonomy" id="878477"/>
    <lineage>
        <taxon>Eukaryota</taxon>
        <taxon>Sar</taxon>
        <taxon>Alveolata</taxon>
        <taxon>Dinophyceae</taxon>
        <taxon>Suessiales</taxon>
        <taxon>Symbiodiniaceae</taxon>
        <taxon>Symbiodinium</taxon>
    </lineage>
</organism>
<keyword evidence="4" id="KW-0378">Hydrolase</keyword>
<feature type="transmembrane region" description="Helical" evidence="9">
    <location>
        <begin position="454"/>
        <end position="474"/>
    </location>
</feature>
<dbReference type="SUPFAM" id="SSF48208">
    <property type="entry name" value="Six-hairpin glycosidases"/>
    <property type="match status" value="1"/>
</dbReference>
<feature type="transmembrane region" description="Helical" evidence="9">
    <location>
        <begin position="276"/>
        <end position="300"/>
    </location>
</feature>
<evidence type="ECO:0000256" key="2">
    <source>
        <dbReference type="ARBA" id="ARBA00009209"/>
    </source>
</evidence>
<dbReference type="InterPro" id="IPR002037">
    <property type="entry name" value="Glyco_hydro_8"/>
</dbReference>
<feature type="transmembrane region" description="Helical" evidence="9">
    <location>
        <begin position="220"/>
        <end position="238"/>
    </location>
</feature>
<keyword evidence="10" id="KW-0732">Signal</keyword>
<evidence type="ECO:0000256" key="10">
    <source>
        <dbReference type="SAM" id="SignalP"/>
    </source>
</evidence>
<feature type="domain" description="Alpha/beta hydrolase fold-3" evidence="11">
    <location>
        <begin position="558"/>
        <end position="618"/>
    </location>
</feature>
<gene>
    <name evidence="12" type="ORF">SNAT2548_LOCUS19600</name>
</gene>
<dbReference type="Gene3D" id="1.20.1250.20">
    <property type="entry name" value="MFS general substrate transporter like domains"/>
    <property type="match status" value="2"/>
</dbReference>
<protein>
    <recommendedName>
        <fullName evidence="11">Alpha/beta hydrolase fold-3 domain-containing protein</fullName>
    </recommendedName>
</protein>
<dbReference type="SUPFAM" id="SSF53474">
    <property type="entry name" value="alpha/beta-Hydrolases"/>
    <property type="match status" value="1"/>
</dbReference>
<name>A0A812PZ79_9DINO</name>
<evidence type="ECO:0000256" key="1">
    <source>
        <dbReference type="ARBA" id="ARBA00004141"/>
    </source>
</evidence>
<feature type="transmembrane region" description="Helical" evidence="9">
    <location>
        <begin position="427"/>
        <end position="447"/>
    </location>
</feature>
<evidence type="ECO:0000313" key="12">
    <source>
        <dbReference type="EMBL" id="CAE7363056.1"/>
    </source>
</evidence>
<evidence type="ECO:0000256" key="8">
    <source>
        <dbReference type="SAM" id="MobiDB-lite"/>
    </source>
</evidence>
<comment type="caution">
    <text evidence="12">The sequence shown here is derived from an EMBL/GenBank/DDBJ whole genome shotgun (WGS) entry which is preliminary data.</text>
</comment>
<keyword evidence="5 9" id="KW-1133">Transmembrane helix</keyword>
<proteinExistence type="inferred from homology"/>
<feature type="transmembrane region" description="Helical" evidence="9">
    <location>
        <begin position="480"/>
        <end position="501"/>
    </location>
</feature>
<sequence>MAYVVLLAALPLSALGSACTQEQQEAVAQDAVLSAEADSFLQHVSRQLQNETKASQNGTQFPAFPNPFQTFGGQSGASASNPTSAIAGVFLGKSNEAATMDQCSTFLNQVMGQVFSDPTKAMAVITNLMSSSQASTQSLGCLKMALNYADQGVTPAECRKPDGTIDPSCCVYEKRCSDTNPMDACPTLVFHPTNIFDPSTFIDSKLAADPALPGLSSATLPWSATALFAGWLVGSVTLKQALEVFSKAQFLAASSVGLLACTLATVTLPHLTGGSIYVLSAVRFVTGLLFATGPVGNLYVQDCLPPSQRNQAMAFINTAYSIIAILMAIFCGATQSLDWRIDALLWCALPPFLALLLCFQKPLELLRSLPAAVAKRSTQKSDASGMSGPEISGALKLAACFLACGCGSYGLSYSAGKLSENLYTNSALLNGADILGYVAVLGADVLGRKAFQSSSFFLAAVCLLFCGLLQPGWYLIACAMVGRICLNVCFTTIYVALATVFPESSQKNVLPICQITARIGGILAPLAGTLPAAVSCPVFGSLCLLAVVATLSLPERIHSLPLPLKHQQAQLARLPPAYMAVSGTEVLAGDSIIFAQRAAQQGARVYLDIFPGMWHGFQQYLEGCGSGRELWQASAALRLKDWNISQPSPAAQCLQRLALGLSTLRMAGGVDEGNRPRPGIYVGRKLDYSCPGDHVTWEIVLMVDGACSIECRSELSPSKGGTQAWHVEGTWEWSEDDDEIVVTVTKEDPLGGPRRDRDLELSVSEDQTTVTFKGAACSWTSPPPDPFMEEMAALSLKDLKARAVAFGLDPTGCVEREEFLNLLLRGKASGALKEVAPSSAASVPDASPSSSPSSAKPEPDKSEKATSASHSPTPGASPVASAGYAGSETPAAAAADADTQEIPEGCYSLEQLTDKRVWEKLDVVSTERETYLPEATFQKLFGMPKVVKPFNQALAGASCEYARAMPGGLESPAATSKYLQTRAVCLAKSEIYASGSACGSCWKAHREGQGNLVVQVIGSHGGSNSLECHLDAFRAVAGADRGAFEVSLEPVECEVIGTGPVATILDGDNAWYTRAIFSNLPYAVVGASISVDEKAYEMRRVSGASWQANLGGSGSSAEFTLRLEGGHVPGLLQQLAGGHRDFLLRALRARDAFWAACRRSCTPGSVNPRIPHALDVRGRPKPKAFSMNFDALSYSQLTFGRLPHFHGRIEQGSSGAVIWRSCWGRRPLMVSESQGYGLLLAGGLLASMGSDSDFGRVSELTHELFLGWRRMCELSAAGGSCQDDEGFQCGGGRYPCLPHWKFGEDLTRVVGRGAAPDGDVDALLGMLLAVLALEGTSRQPDWLDEVGQWAYDTCKQFYVSSTTPSPSGSHQIVKLGSCWGGWGSQGQNPSYHAPGVYRLCRDYMASHDARYGGSSSEGDGFEGKWETLIATSYKMLAATQCPSTGLVPNWAQVFEEGRGLRAQTGFSGSGTPGAEYGAEASRTIWRVVVDFVLFPAEASSAADFLNPVSQHLGKKESSGSWASSLDVDGACLVETIHPGWQVNMFMAAPTFSSLVCPATALGGARQQELIDSAGRLLATQRIRDYYSGSWVAISTMTLNGDLARAAANAKIGVAARSRAAMRLVRLVLKTYTICAATNIYYPHPEGKKPWVFVGELDVGLTSPSQAMMPQPQFMARSSSQPERGAPGSVAASEVADRQPQLSMVAPRALPANVVIGCPRETLVGAVMTGLLCGMVSTLAMVTCTSWYLTRRANRELPAWFPDFLKYPFENYFVEDQQLSKGGLQ</sequence>
<dbReference type="GO" id="GO:0005975">
    <property type="term" value="P:carbohydrate metabolic process"/>
    <property type="evidence" value="ECO:0007669"/>
    <property type="project" value="InterPro"/>
</dbReference>
<dbReference type="InterPro" id="IPR029058">
    <property type="entry name" value="AB_hydrolase_fold"/>
</dbReference>
<keyword evidence="3 9" id="KW-0812">Transmembrane</keyword>
<dbReference type="Gene3D" id="3.40.50.1820">
    <property type="entry name" value="alpha/beta hydrolase"/>
    <property type="match status" value="1"/>
</dbReference>
<feature type="chain" id="PRO_5033031824" description="Alpha/beta hydrolase fold-3 domain-containing protein" evidence="10">
    <location>
        <begin position="17"/>
        <end position="1784"/>
    </location>
</feature>
<dbReference type="SUPFAM" id="SSF50685">
    <property type="entry name" value="Barwin-like endoglucanases"/>
    <property type="match status" value="1"/>
</dbReference>
<dbReference type="GO" id="GO:0004553">
    <property type="term" value="F:hydrolase activity, hydrolyzing O-glycosyl compounds"/>
    <property type="evidence" value="ECO:0007669"/>
    <property type="project" value="InterPro"/>
</dbReference>
<feature type="signal peptide" evidence="10">
    <location>
        <begin position="1"/>
        <end position="16"/>
    </location>
</feature>
<dbReference type="OrthoDB" id="445085at2759"/>
<accession>A0A812PZ79</accession>
<keyword evidence="6 9" id="KW-0472">Membrane</keyword>
<feature type="region of interest" description="Disordered" evidence="8">
    <location>
        <begin position="1672"/>
        <end position="1692"/>
    </location>
</feature>
<evidence type="ECO:0000256" key="4">
    <source>
        <dbReference type="ARBA" id="ARBA00022801"/>
    </source>
</evidence>
<dbReference type="InterPro" id="IPR036259">
    <property type="entry name" value="MFS_trans_sf"/>
</dbReference>
<dbReference type="SUPFAM" id="SSF103473">
    <property type="entry name" value="MFS general substrate transporter"/>
    <property type="match status" value="1"/>
</dbReference>
<dbReference type="Pfam" id="PF01270">
    <property type="entry name" value="Glyco_hydro_8"/>
    <property type="match status" value="1"/>
</dbReference>
<evidence type="ECO:0000256" key="7">
    <source>
        <dbReference type="ARBA" id="ARBA00023295"/>
    </source>
</evidence>
<evidence type="ECO:0000313" key="13">
    <source>
        <dbReference type="Proteomes" id="UP000604046"/>
    </source>
</evidence>
<evidence type="ECO:0000256" key="3">
    <source>
        <dbReference type="ARBA" id="ARBA00022692"/>
    </source>
</evidence>
<comment type="similarity">
    <text evidence="2">Belongs to the glycosyl hydrolase 8 (cellulase D) family.</text>
</comment>
<dbReference type="Gene3D" id="1.50.10.10">
    <property type="match status" value="1"/>
</dbReference>
<feature type="transmembrane region" description="Helical" evidence="9">
    <location>
        <begin position="312"/>
        <end position="337"/>
    </location>
</feature>
<evidence type="ECO:0000256" key="6">
    <source>
        <dbReference type="ARBA" id="ARBA00023136"/>
    </source>
</evidence>